<feature type="region of interest" description="Disordered" evidence="1">
    <location>
        <begin position="68"/>
        <end position="103"/>
    </location>
</feature>
<evidence type="ECO:0000313" key="2">
    <source>
        <dbReference type="EMBL" id="KAJ7698018.1"/>
    </source>
</evidence>
<gene>
    <name evidence="2" type="ORF">B0H17DRAFT_1129963</name>
</gene>
<accession>A0AAD7GPK8</accession>
<dbReference type="InterPro" id="IPR043472">
    <property type="entry name" value="Macro_dom-like"/>
</dbReference>
<reference evidence="2" key="1">
    <citation type="submission" date="2023-03" db="EMBL/GenBank/DDBJ databases">
        <title>Massive genome expansion in bonnet fungi (Mycena s.s.) driven by repeated elements and novel gene families across ecological guilds.</title>
        <authorList>
            <consortium name="Lawrence Berkeley National Laboratory"/>
            <person name="Harder C.B."/>
            <person name="Miyauchi S."/>
            <person name="Viragh M."/>
            <person name="Kuo A."/>
            <person name="Thoen E."/>
            <person name="Andreopoulos B."/>
            <person name="Lu D."/>
            <person name="Skrede I."/>
            <person name="Drula E."/>
            <person name="Henrissat B."/>
            <person name="Morin E."/>
            <person name="Kohler A."/>
            <person name="Barry K."/>
            <person name="LaButti K."/>
            <person name="Morin E."/>
            <person name="Salamov A."/>
            <person name="Lipzen A."/>
            <person name="Mereny Z."/>
            <person name="Hegedus B."/>
            <person name="Baldrian P."/>
            <person name="Stursova M."/>
            <person name="Weitz H."/>
            <person name="Taylor A."/>
            <person name="Grigoriev I.V."/>
            <person name="Nagy L.G."/>
            <person name="Martin F."/>
            <person name="Kauserud H."/>
        </authorList>
    </citation>
    <scope>NUCLEOTIDE SEQUENCE</scope>
    <source>
        <strain evidence="2">CBHHK067</strain>
    </source>
</reference>
<sequence>MAPPGLQHQPSFVKRPREELQEIAHETLAAVRRTRLLLLRLPLCWHDAPADLFSRPGLDGLSPDALADWAPPADMGRPDGDSTLRQRSRLPAPLAPRWRGRHASPRATPCYAQHDTAAVPHHTHAMVLAREVMLARDDAGACCAMYARCGRGWHGARTRCFCLACARGDAHYGSALCAPARDLVLGRFGMGAFGNRVEGVVRMWGELLVGYSDGDGVLFQNVFARVVFTIVDRGTCMSESFLHGRQARARTPDDIVRSDG</sequence>
<comment type="caution">
    <text evidence="2">The sequence shown here is derived from an EMBL/GenBank/DDBJ whole genome shotgun (WGS) entry which is preliminary data.</text>
</comment>
<evidence type="ECO:0000256" key="1">
    <source>
        <dbReference type="SAM" id="MobiDB-lite"/>
    </source>
</evidence>
<proteinExistence type="predicted"/>
<keyword evidence="3" id="KW-1185">Reference proteome</keyword>
<dbReference type="Gene3D" id="3.40.220.10">
    <property type="entry name" value="Leucine Aminopeptidase, subunit E, domain 1"/>
    <property type="match status" value="1"/>
</dbReference>
<organism evidence="2 3">
    <name type="scientific">Mycena rosella</name>
    <name type="common">Pink bonnet</name>
    <name type="synonym">Agaricus rosellus</name>
    <dbReference type="NCBI Taxonomy" id="1033263"/>
    <lineage>
        <taxon>Eukaryota</taxon>
        <taxon>Fungi</taxon>
        <taxon>Dikarya</taxon>
        <taxon>Basidiomycota</taxon>
        <taxon>Agaricomycotina</taxon>
        <taxon>Agaricomycetes</taxon>
        <taxon>Agaricomycetidae</taxon>
        <taxon>Agaricales</taxon>
        <taxon>Marasmiineae</taxon>
        <taxon>Mycenaceae</taxon>
        <taxon>Mycena</taxon>
    </lineage>
</organism>
<evidence type="ECO:0000313" key="3">
    <source>
        <dbReference type="Proteomes" id="UP001221757"/>
    </source>
</evidence>
<dbReference type="Proteomes" id="UP001221757">
    <property type="component" value="Unassembled WGS sequence"/>
</dbReference>
<protein>
    <submittedName>
        <fullName evidence="2">Uncharacterized protein</fullName>
    </submittedName>
</protein>
<dbReference type="AlphaFoldDB" id="A0AAD7GPK8"/>
<name>A0AAD7GPK8_MYCRO</name>
<dbReference type="EMBL" id="JARKIE010000027">
    <property type="protein sequence ID" value="KAJ7698018.1"/>
    <property type="molecule type" value="Genomic_DNA"/>
</dbReference>